<feature type="transmembrane region" description="Helical" evidence="10">
    <location>
        <begin position="32"/>
        <end position="54"/>
    </location>
</feature>
<keyword evidence="10" id="KW-0915">Sodium</keyword>
<dbReference type="Proteomes" id="UP000812277">
    <property type="component" value="Unassembled WGS sequence"/>
</dbReference>
<organism evidence="11 12">
    <name type="scientific">Paenibacillus oenotherae</name>
    <dbReference type="NCBI Taxonomy" id="1435645"/>
    <lineage>
        <taxon>Bacteria</taxon>
        <taxon>Bacillati</taxon>
        <taxon>Bacillota</taxon>
        <taxon>Bacilli</taxon>
        <taxon>Bacillales</taxon>
        <taxon>Paenibacillaceae</taxon>
        <taxon>Paenibacillus</taxon>
    </lineage>
</organism>
<dbReference type="RefSeq" id="WP_219871453.1">
    <property type="nucleotide sequence ID" value="NZ_JAHZIJ010000002.1"/>
</dbReference>
<evidence type="ECO:0000256" key="4">
    <source>
        <dbReference type="ARBA" id="ARBA00022989"/>
    </source>
</evidence>
<evidence type="ECO:0000313" key="12">
    <source>
        <dbReference type="Proteomes" id="UP000812277"/>
    </source>
</evidence>
<comment type="function">
    <text evidence="9 10">Fluoride-specific ion channel. Important for reducing fluoride concentration in the cell, thus reducing its toxicity.</text>
</comment>
<name>A0ABS7D3T4_9BACL</name>
<evidence type="ECO:0000256" key="5">
    <source>
        <dbReference type="ARBA" id="ARBA00023136"/>
    </source>
</evidence>
<evidence type="ECO:0000256" key="9">
    <source>
        <dbReference type="ARBA" id="ARBA00049940"/>
    </source>
</evidence>
<comment type="caution">
    <text evidence="11">The sequence shown here is derived from an EMBL/GenBank/DDBJ whole genome shotgun (WGS) entry which is preliminary data.</text>
</comment>
<keyword evidence="5 10" id="KW-0472">Membrane</keyword>
<dbReference type="Pfam" id="PF02537">
    <property type="entry name" value="CRCB"/>
    <property type="match status" value="1"/>
</dbReference>
<keyword evidence="2 10" id="KW-1003">Cell membrane</keyword>
<gene>
    <name evidence="10" type="primary">fluC</name>
    <name evidence="10" type="synonym">crcB</name>
    <name evidence="11" type="ORF">K0T92_05655</name>
</gene>
<keyword evidence="10" id="KW-0479">Metal-binding</keyword>
<evidence type="ECO:0000256" key="7">
    <source>
        <dbReference type="ARBA" id="ARBA00035120"/>
    </source>
</evidence>
<evidence type="ECO:0000256" key="3">
    <source>
        <dbReference type="ARBA" id="ARBA00022692"/>
    </source>
</evidence>
<evidence type="ECO:0000256" key="10">
    <source>
        <dbReference type="HAMAP-Rule" id="MF_00454"/>
    </source>
</evidence>
<keyword evidence="10" id="KW-0406">Ion transport</keyword>
<evidence type="ECO:0000256" key="8">
    <source>
        <dbReference type="ARBA" id="ARBA00035585"/>
    </source>
</evidence>
<proteinExistence type="inferred from homology"/>
<evidence type="ECO:0000313" key="11">
    <source>
        <dbReference type="EMBL" id="MBW7474222.1"/>
    </source>
</evidence>
<feature type="transmembrane region" description="Helical" evidence="10">
    <location>
        <begin position="96"/>
        <end position="116"/>
    </location>
</feature>
<feature type="binding site" evidence="10">
    <location>
        <position position="74"/>
    </location>
    <ligand>
        <name>Na(+)</name>
        <dbReference type="ChEBI" id="CHEBI:29101"/>
        <note>structural</note>
    </ligand>
</feature>
<comment type="activity regulation">
    <text evidence="10">Na(+) is not transported, but it plays an essential structural role and its presence is essential for fluoride channel function.</text>
</comment>
<protein>
    <recommendedName>
        <fullName evidence="10">Fluoride-specific ion channel FluC</fullName>
    </recommendedName>
</protein>
<dbReference type="PANTHER" id="PTHR28259:SF1">
    <property type="entry name" value="FLUORIDE EXPORT PROTEIN 1-RELATED"/>
    <property type="match status" value="1"/>
</dbReference>
<reference evidence="11 12" key="1">
    <citation type="submission" date="2021-07" db="EMBL/GenBank/DDBJ databases">
        <title>Paenibacillus radiodurans sp. nov., isolated from the southeastern edge of Tengger Desert.</title>
        <authorList>
            <person name="Zhang G."/>
        </authorList>
    </citation>
    <scope>NUCLEOTIDE SEQUENCE [LARGE SCALE GENOMIC DNA]</scope>
    <source>
        <strain evidence="11 12">DT7-4</strain>
    </source>
</reference>
<keyword evidence="4 10" id="KW-1133">Transmembrane helix</keyword>
<evidence type="ECO:0000256" key="1">
    <source>
        <dbReference type="ARBA" id="ARBA00004651"/>
    </source>
</evidence>
<sequence>MMMLMVALGGALGASARYGIGLYMAHIGRKPYWGTLFINAVGALLLGMIAGWGWNDRYSALYHFAGIGFLGGFTTFSTLSVQLAGMLSQRKYGEGLLYLALTLGLGLALASIGYIMTQ</sequence>
<keyword evidence="12" id="KW-1185">Reference proteome</keyword>
<dbReference type="PANTHER" id="PTHR28259">
    <property type="entry name" value="FLUORIDE EXPORT PROTEIN 1-RELATED"/>
    <property type="match status" value="1"/>
</dbReference>
<comment type="similarity">
    <text evidence="7 10">Belongs to the fluoride channel Fluc/FEX (TC 1.A.43) family.</text>
</comment>
<dbReference type="EMBL" id="JAHZIJ010000002">
    <property type="protein sequence ID" value="MBW7474222.1"/>
    <property type="molecule type" value="Genomic_DNA"/>
</dbReference>
<keyword evidence="6 10" id="KW-0407">Ion channel</keyword>
<evidence type="ECO:0000256" key="2">
    <source>
        <dbReference type="ARBA" id="ARBA00022475"/>
    </source>
</evidence>
<feature type="transmembrane region" description="Helical" evidence="10">
    <location>
        <begin position="61"/>
        <end position="84"/>
    </location>
</feature>
<comment type="catalytic activity">
    <reaction evidence="8">
        <text>fluoride(in) = fluoride(out)</text>
        <dbReference type="Rhea" id="RHEA:76159"/>
        <dbReference type="ChEBI" id="CHEBI:17051"/>
    </reaction>
    <physiologicalReaction direction="left-to-right" evidence="8">
        <dbReference type="Rhea" id="RHEA:76160"/>
    </physiologicalReaction>
</comment>
<keyword evidence="10" id="KW-0813">Transport</keyword>
<dbReference type="HAMAP" id="MF_00454">
    <property type="entry name" value="FluC"/>
    <property type="match status" value="1"/>
</dbReference>
<comment type="subcellular location">
    <subcellularLocation>
        <location evidence="1 10">Cell membrane</location>
        <topology evidence="1 10">Multi-pass membrane protein</topology>
    </subcellularLocation>
</comment>
<dbReference type="InterPro" id="IPR003691">
    <property type="entry name" value="FluC"/>
</dbReference>
<keyword evidence="3 10" id="KW-0812">Transmembrane</keyword>
<accession>A0ABS7D3T4</accession>
<feature type="binding site" evidence="10">
    <location>
        <position position="71"/>
    </location>
    <ligand>
        <name>Na(+)</name>
        <dbReference type="ChEBI" id="CHEBI:29101"/>
        <note>structural</note>
    </ligand>
</feature>
<evidence type="ECO:0000256" key="6">
    <source>
        <dbReference type="ARBA" id="ARBA00023303"/>
    </source>
</evidence>